<dbReference type="Proteomes" id="UP000770015">
    <property type="component" value="Unassembled WGS sequence"/>
</dbReference>
<keyword evidence="4" id="KW-1185">Reference proteome</keyword>
<reference evidence="3" key="1">
    <citation type="journal article" date="2021" name="Nat. Commun.">
        <title>Genetic determinants of endophytism in the Arabidopsis root mycobiome.</title>
        <authorList>
            <person name="Mesny F."/>
            <person name="Miyauchi S."/>
            <person name="Thiergart T."/>
            <person name="Pickel B."/>
            <person name="Atanasova L."/>
            <person name="Karlsson M."/>
            <person name="Huettel B."/>
            <person name="Barry K.W."/>
            <person name="Haridas S."/>
            <person name="Chen C."/>
            <person name="Bauer D."/>
            <person name="Andreopoulos W."/>
            <person name="Pangilinan J."/>
            <person name="LaButti K."/>
            <person name="Riley R."/>
            <person name="Lipzen A."/>
            <person name="Clum A."/>
            <person name="Drula E."/>
            <person name="Henrissat B."/>
            <person name="Kohler A."/>
            <person name="Grigoriev I.V."/>
            <person name="Martin F.M."/>
            <person name="Hacquard S."/>
        </authorList>
    </citation>
    <scope>NUCLEOTIDE SEQUENCE</scope>
    <source>
        <strain evidence="3">MPI-SDFR-AT-0117</strain>
    </source>
</reference>
<comment type="caution">
    <text evidence="3">The sequence shown here is derived from an EMBL/GenBank/DDBJ whole genome shotgun (WGS) entry which is preliminary data.</text>
</comment>
<evidence type="ECO:0000313" key="3">
    <source>
        <dbReference type="EMBL" id="KAH6696945.1"/>
    </source>
</evidence>
<feature type="region of interest" description="Disordered" evidence="1">
    <location>
        <begin position="86"/>
        <end position="107"/>
    </location>
</feature>
<keyword evidence="2" id="KW-0732">Signal</keyword>
<dbReference type="AlphaFoldDB" id="A0A9P8VK11"/>
<evidence type="ECO:0000256" key="1">
    <source>
        <dbReference type="SAM" id="MobiDB-lite"/>
    </source>
</evidence>
<feature type="chain" id="PRO_5040136278" evidence="2">
    <location>
        <begin position="19"/>
        <end position="150"/>
    </location>
</feature>
<accession>A0A9P8VK11</accession>
<organism evidence="3 4">
    <name type="scientific">Plectosphaerella plurivora</name>
    <dbReference type="NCBI Taxonomy" id="936078"/>
    <lineage>
        <taxon>Eukaryota</taxon>
        <taxon>Fungi</taxon>
        <taxon>Dikarya</taxon>
        <taxon>Ascomycota</taxon>
        <taxon>Pezizomycotina</taxon>
        <taxon>Sordariomycetes</taxon>
        <taxon>Hypocreomycetidae</taxon>
        <taxon>Glomerellales</taxon>
        <taxon>Plectosphaerellaceae</taxon>
        <taxon>Plectosphaerella</taxon>
    </lineage>
</organism>
<evidence type="ECO:0000313" key="4">
    <source>
        <dbReference type="Proteomes" id="UP000770015"/>
    </source>
</evidence>
<sequence length="150" mass="15763">MKLTTGMALCLLVGSAAAAPAASPILAVGGTTDSGAISARSPALQQRDNGPLGSHQKLGRRWLTDLDMHLSALIAIELDRLKKEAAAQNGAVRRRDPGPFTRGANDAAGSEKVARLLFKDVGEVTPEDIQQLTRLIIRDGESSPLAEDVN</sequence>
<evidence type="ECO:0000256" key="2">
    <source>
        <dbReference type="SAM" id="SignalP"/>
    </source>
</evidence>
<dbReference type="EMBL" id="JAGSXJ010000001">
    <property type="protein sequence ID" value="KAH6696945.1"/>
    <property type="molecule type" value="Genomic_DNA"/>
</dbReference>
<proteinExistence type="predicted"/>
<protein>
    <submittedName>
        <fullName evidence="3">Uncharacterized protein</fullName>
    </submittedName>
</protein>
<name>A0A9P8VK11_9PEZI</name>
<gene>
    <name evidence="3" type="ORF">F5X68DRAFT_226344</name>
</gene>
<feature type="signal peptide" evidence="2">
    <location>
        <begin position="1"/>
        <end position="18"/>
    </location>
</feature>